<dbReference type="InterPro" id="IPR017705">
    <property type="entry name" value="Ribonuclease_Y"/>
</dbReference>
<evidence type="ECO:0000256" key="1">
    <source>
        <dbReference type="ARBA" id="ARBA00022722"/>
    </source>
</evidence>
<evidence type="ECO:0000256" key="6">
    <source>
        <dbReference type="NCBIfam" id="TIGR03319"/>
    </source>
</evidence>
<dbReference type="SUPFAM" id="SSF109604">
    <property type="entry name" value="HD-domain/PDEase-like"/>
    <property type="match status" value="1"/>
</dbReference>
<dbReference type="CDD" id="cd22431">
    <property type="entry name" value="KH-I_RNaseY"/>
    <property type="match status" value="1"/>
</dbReference>
<dbReference type="InterPro" id="IPR004087">
    <property type="entry name" value="KH_dom"/>
</dbReference>
<dbReference type="SUPFAM" id="SSF54791">
    <property type="entry name" value="Eukaryotic type KH-domain (KH-domain type I)"/>
    <property type="match status" value="1"/>
</dbReference>
<dbReference type="GO" id="GO:0005886">
    <property type="term" value="C:plasma membrane"/>
    <property type="evidence" value="ECO:0007669"/>
    <property type="project" value="UniProtKB-SubCell"/>
</dbReference>
<evidence type="ECO:0000259" key="7">
    <source>
        <dbReference type="PROSITE" id="PS51831"/>
    </source>
</evidence>
<keyword evidence="2 5" id="KW-0255">Endonuclease</keyword>
<dbReference type="Pfam" id="PF00013">
    <property type="entry name" value="KH_1"/>
    <property type="match status" value="1"/>
</dbReference>
<dbReference type="InterPro" id="IPR036612">
    <property type="entry name" value="KH_dom_type_1_sf"/>
</dbReference>
<dbReference type="InterPro" id="IPR022711">
    <property type="entry name" value="RNase_Y_N"/>
</dbReference>
<dbReference type="NCBIfam" id="TIGR00277">
    <property type="entry name" value="HDIG"/>
    <property type="match status" value="1"/>
</dbReference>
<dbReference type="PROSITE" id="PS51831">
    <property type="entry name" value="HD"/>
    <property type="match status" value="1"/>
</dbReference>
<dbReference type="Pfam" id="PF01966">
    <property type="entry name" value="HD"/>
    <property type="match status" value="1"/>
</dbReference>
<dbReference type="Gene3D" id="1.10.3210.10">
    <property type="entry name" value="Hypothetical protein af1432"/>
    <property type="match status" value="1"/>
</dbReference>
<dbReference type="InterPro" id="IPR004088">
    <property type="entry name" value="KH_dom_type_1"/>
</dbReference>
<feature type="transmembrane region" description="Helical" evidence="5">
    <location>
        <begin position="22"/>
        <end position="43"/>
    </location>
</feature>
<dbReference type="GO" id="GO:0004521">
    <property type="term" value="F:RNA endonuclease activity"/>
    <property type="evidence" value="ECO:0007669"/>
    <property type="project" value="UniProtKB-UniRule"/>
</dbReference>
<dbReference type="EMBL" id="OUNR01000012">
    <property type="protein sequence ID" value="SPP65029.1"/>
    <property type="molecule type" value="Genomic_DNA"/>
</dbReference>
<dbReference type="EC" id="3.1.-.-" evidence="5 6"/>
<accession>A0A330LDM4</accession>
<dbReference type="NCBIfam" id="TIGR03319">
    <property type="entry name" value="RNase_Y"/>
    <property type="match status" value="1"/>
</dbReference>
<evidence type="ECO:0000313" key="8">
    <source>
        <dbReference type="EMBL" id="SPP65029.1"/>
    </source>
</evidence>
<keyword evidence="5" id="KW-0472">Membrane</keyword>
<dbReference type="Proteomes" id="UP000248168">
    <property type="component" value="Unassembled WGS sequence"/>
</dbReference>
<keyword evidence="3 5" id="KW-0378">Hydrolase</keyword>
<comment type="subcellular location">
    <subcellularLocation>
        <location evidence="5">Cell membrane</location>
        <topology evidence="5">Single-pass membrane protein</topology>
    </subcellularLocation>
</comment>
<evidence type="ECO:0000256" key="3">
    <source>
        <dbReference type="ARBA" id="ARBA00022801"/>
    </source>
</evidence>
<dbReference type="PANTHER" id="PTHR12826:SF15">
    <property type="entry name" value="RIBONUCLEASE Y"/>
    <property type="match status" value="1"/>
</dbReference>
<dbReference type="Pfam" id="PF12072">
    <property type="entry name" value="RNase_Y_N"/>
    <property type="match status" value="1"/>
</dbReference>
<protein>
    <recommendedName>
        <fullName evidence="5 6">Ribonuclease Y</fullName>
        <shortName evidence="5">RNase Y</shortName>
        <ecNumber evidence="5 6">3.1.-.-</ecNumber>
    </recommendedName>
</protein>
<proteinExistence type="inferred from homology"/>
<dbReference type="InterPro" id="IPR003607">
    <property type="entry name" value="HD/PDEase_dom"/>
</dbReference>
<keyword evidence="1 5" id="KW-0540">Nuclease</keyword>
<dbReference type="CDD" id="cd00077">
    <property type="entry name" value="HDc"/>
    <property type="match status" value="1"/>
</dbReference>
<dbReference type="Gene3D" id="3.30.1370.10">
    <property type="entry name" value="K Homology domain, type 1"/>
    <property type="match status" value="1"/>
</dbReference>
<dbReference type="HAMAP" id="MF_00335">
    <property type="entry name" value="RNase_Y"/>
    <property type="match status" value="1"/>
</dbReference>
<keyword evidence="9" id="KW-1185">Reference proteome</keyword>
<dbReference type="SMART" id="SM00471">
    <property type="entry name" value="HDc"/>
    <property type="match status" value="1"/>
</dbReference>
<dbReference type="PROSITE" id="PS50084">
    <property type="entry name" value="KH_TYPE_1"/>
    <property type="match status" value="1"/>
</dbReference>
<dbReference type="GO" id="GO:0006402">
    <property type="term" value="P:mRNA catabolic process"/>
    <property type="evidence" value="ECO:0007669"/>
    <property type="project" value="UniProtKB-UniRule"/>
</dbReference>
<comment type="function">
    <text evidence="5">Endoribonuclease that initiates mRNA decay.</text>
</comment>
<evidence type="ECO:0000256" key="5">
    <source>
        <dbReference type="HAMAP-Rule" id="MF_00335"/>
    </source>
</evidence>
<evidence type="ECO:0000313" key="9">
    <source>
        <dbReference type="Proteomes" id="UP000248168"/>
    </source>
</evidence>
<organism evidence="8 9">
    <name type="scientific">Nitrospira lenta</name>
    <dbReference type="NCBI Taxonomy" id="1436998"/>
    <lineage>
        <taxon>Bacteria</taxon>
        <taxon>Pseudomonadati</taxon>
        <taxon>Nitrospirota</taxon>
        <taxon>Nitrospiria</taxon>
        <taxon>Nitrospirales</taxon>
        <taxon>Nitrospiraceae</taxon>
        <taxon>Nitrospira</taxon>
    </lineage>
</organism>
<name>A0A330LDM4_9BACT</name>
<gene>
    <name evidence="5 8" type="primary">rny</name>
    <name evidence="8" type="ORF">NITLEN_20669</name>
</gene>
<feature type="domain" description="HD" evidence="7">
    <location>
        <begin position="355"/>
        <end position="448"/>
    </location>
</feature>
<evidence type="ECO:0000256" key="4">
    <source>
        <dbReference type="ARBA" id="ARBA00022884"/>
    </source>
</evidence>
<evidence type="ECO:0000256" key="2">
    <source>
        <dbReference type="ARBA" id="ARBA00022759"/>
    </source>
</evidence>
<sequence>MQRIGDLACFLHEGGASISTSLVAYILCGLIGALIGAGLLEVVRRQLAAAKRTEAEDQAKHITQNAQREAETLIKEAKLESKDLIFQAKTDLEKEQKVRLAELAVTDKRLVQREENLDRKLGTIEKREADAQKRDQEFARREEGLVQKEAACAKVEREHREALERVAGMTGDEAKKQLMVEMESQARLDAAGFAKRTLEEARENSEREAREIITSSIQRVVRDYVAESTISVVQIPNDAMKGRIIGREGRNIRAIEAATGIDLIIDETPEAVIISGFDPLRREIAKVSLERLMHDGRIHPTRIEEIVEKVKVDIDKLMYEEAEKIIFELGLSDFHPELIKVLGRLKYRTSYGQNNLYHAREAAYICGIMASELGLDVKLARRGALLHDIGKAVSHEEEGPHAMLGAEIAKKYGESAKIVNAIAGHHEQVEPICPESVLVAAAEALSAARPGARREALESYVKRLEKLEALATAYKGVQKAYAIQAGREIRVIVRQEDITDTESFQLSRDLAKKIEQELTYPGQIRVTVIRESRYVEYAK</sequence>
<dbReference type="InParanoid" id="A0A330LDM4"/>
<dbReference type="InterPro" id="IPR006674">
    <property type="entry name" value="HD_domain"/>
</dbReference>
<keyword evidence="5" id="KW-1003">Cell membrane</keyword>
<keyword evidence="5" id="KW-1133">Transmembrane helix</keyword>
<dbReference type="AlphaFoldDB" id="A0A330LDM4"/>
<keyword evidence="5" id="KW-0812">Transmembrane</keyword>
<comment type="similarity">
    <text evidence="5">Belongs to the RNase Y family.</text>
</comment>
<dbReference type="GO" id="GO:0003723">
    <property type="term" value="F:RNA binding"/>
    <property type="evidence" value="ECO:0007669"/>
    <property type="project" value="UniProtKB-UniRule"/>
</dbReference>
<dbReference type="GO" id="GO:0016787">
    <property type="term" value="F:hydrolase activity"/>
    <property type="evidence" value="ECO:0007669"/>
    <property type="project" value="UniProtKB-KW"/>
</dbReference>
<dbReference type="PANTHER" id="PTHR12826">
    <property type="entry name" value="RIBONUCLEASE Y"/>
    <property type="match status" value="1"/>
</dbReference>
<reference evidence="9" key="1">
    <citation type="submission" date="2018-04" db="EMBL/GenBank/DDBJ databases">
        <authorList>
            <person name="Lucker S."/>
            <person name="Sakoula D."/>
        </authorList>
    </citation>
    <scope>NUCLEOTIDE SEQUENCE [LARGE SCALE GENOMIC DNA]</scope>
</reference>
<keyword evidence="4 5" id="KW-0694">RNA-binding</keyword>
<dbReference type="InterPro" id="IPR006675">
    <property type="entry name" value="HDIG_dom"/>
</dbReference>
<dbReference type="SMART" id="SM00322">
    <property type="entry name" value="KH"/>
    <property type="match status" value="1"/>
</dbReference>
<dbReference type="FunFam" id="1.10.3210.10:FF:000013">
    <property type="entry name" value="Ribonuclease Y"/>
    <property type="match status" value="1"/>
</dbReference>